<dbReference type="EMBL" id="JACHLI010000005">
    <property type="protein sequence ID" value="MBB4862903.1"/>
    <property type="molecule type" value="Genomic_DNA"/>
</dbReference>
<name>A0A7W7KIG3_PSENT</name>
<dbReference type="Proteomes" id="UP000566995">
    <property type="component" value="Unassembled WGS sequence"/>
</dbReference>
<reference evidence="3 4" key="1">
    <citation type="submission" date="2020-08" db="EMBL/GenBank/DDBJ databases">
        <title>Functional genomics of gut bacteria from endangered species of beetles.</title>
        <authorList>
            <person name="Carlos-Shanley C."/>
        </authorList>
    </citation>
    <scope>NUCLEOTIDE SEQUENCE [LARGE SCALE GENOMIC DNA]</scope>
    <source>
        <strain evidence="3 4">S00179</strain>
    </source>
</reference>
<feature type="signal peptide" evidence="1">
    <location>
        <begin position="1"/>
        <end position="22"/>
    </location>
</feature>
<comment type="caution">
    <text evidence="3">The sequence shown here is derived from an EMBL/GenBank/DDBJ whole genome shotgun (WGS) entry which is preliminary data.</text>
</comment>
<evidence type="ECO:0000313" key="4">
    <source>
        <dbReference type="Proteomes" id="UP000566995"/>
    </source>
</evidence>
<feature type="domain" description="DUF6160" evidence="2">
    <location>
        <begin position="9"/>
        <end position="73"/>
    </location>
</feature>
<sequence>MSRLFLYSATFAALSYLPLAYAELQALDNQRLGAITGQDGISIRADVLAHMDSAAWNDEGGSVSLRNVFIDNGCVSAGDCPDGRGGSLPYGAAQLGLSLPIFGIEQPTLQVDVVQGANGQQQLALTLPDLTTINQQLNASGLPAQTIRLRVIGDVYVGNGRLGTIEIRDIQDISGTIKVWGH</sequence>
<organism evidence="3 4">
    <name type="scientific">Pseudomonas nitroreducens</name>
    <dbReference type="NCBI Taxonomy" id="46680"/>
    <lineage>
        <taxon>Bacteria</taxon>
        <taxon>Pseudomonadati</taxon>
        <taxon>Pseudomonadota</taxon>
        <taxon>Gammaproteobacteria</taxon>
        <taxon>Pseudomonadales</taxon>
        <taxon>Pseudomonadaceae</taxon>
        <taxon>Pseudomonas</taxon>
    </lineage>
</organism>
<dbReference type="AlphaFoldDB" id="A0A7W7KIG3"/>
<protein>
    <recommendedName>
        <fullName evidence="2">DUF6160 domain-containing protein</fullName>
    </recommendedName>
</protein>
<evidence type="ECO:0000313" key="3">
    <source>
        <dbReference type="EMBL" id="MBB4862903.1"/>
    </source>
</evidence>
<dbReference type="RefSeq" id="WP_184587746.1">
    <property type="nucleotide sequence ID" value="NZ_JACHLI010000005.1"/>
</dbReference>
<feature type="chain" id="PRO_5030713835" description="DUF6160 domain-containing protein" evidence="1">
    <location>
        <begin position="23"/>
        <end position="182"/>
    </location>
</feature>
<accession>A0A7W7KIG3</accession>
<keyword evidence="1" id="KW-0732">Signal</keyword>
<evidence type="ECO:0000259" key="2">
    <source>
        <dbReference type="Pfam" id="PF19657"/>
    </source>
</evidence>
<dbReference type="InterPro" id="IPR046158">
    <property type="entry name" value="DUF6160"/>
</dbReference>
<gene>
    <name evidence="3" type="ORF">HNP46_001748</name>
</gene>
<dbReference type="Pfam" id="PF19657">
    <property type="entry name" value="DUF6160"/>
    <property type="match status" value="1"/>
</dbReference>
<proteinExistence type="predicted"/>
<evidence type="ECO:0000256" key="1">
    <source>
        <dbReference type="SAM" id="SignalP"/>
    </source>
</evidence>